<proteinExistence type="predicted"/>
<organism evidence="1 2">
    <name type="scientific">Corynebacterium propinquum</name>
    <dbReference type="NCBI Taxonomy" id="43769"/>
    <lineage>
        <taxon>Bacteria</taxon>
        <taxon>Bacillati</taxon>
        <taxon>Actinomycetota</taxon>
        <taxon>Actinomycetes</taxon>
        <taxon>Mycobacteriales</taxon>
        <taxon>Corynebacteriaceae</taxon>
        <taxon>Corynebacterium</taxon>
    </lineage>
</organism>
<dbReference type="AlphaFoldDB" id="A0AAP4F6E9"/>
<dbReference type="Proteomes" id="UP001226160">
    <property type="component" value="Unassembled WGS sequence"/>
</dbReference>
<dbReference type="RefSeq" id="WP_126843606.1">
    <property type="nucleotide sequence ID" value="NZ_CABIYR010000004.1"/>
</dbReference>
<protein>
    <submittedName>
        <fullName evidence="1">Uncharacterized protein</fullName>
    </submittedName>
</protein>
<reference evidence="1" key="1">
    <citation type="submission" date="2023-05" db="EMBL/GenBank/DDBJ databases">
        <title>Metabolic capabilities are highly conserved among human nasal-associated Corynebacterium species in pangenomic analyses.</title>
        <authorList>
            <person name="Tran T.H."/>
            <person name="Roberts A.Q."/>
            <person name="Escapa I.F."/>
            <person name="Gao W."/>
            <person name="Conlan S."/>
            <person name="Kong H."/>
            <person name="Segre J.A."/>
            <person name="Kelly M.S."/>
            <person name="Lemon K.P."/>
        </authorList>
    </citation>
    <scope>NUCLEOTIDE SEQUENCE</scope>
    <source>
        <strain evidence="1">KPL2654</strain>
    </source>
</reference>
<dbReference type="EMBL" id="JASNVP010000004">
    <property type="protein sequence ID" value="MDK4325987.1"/>
    <property type="molecule type" value="Genomic_DNA"/>
</dbReference>
<sequence>MASYLIQYHRRSGELDIHEFDSLSEATLRRLELDEANDDPDLEVVAVASESEEHLRQSHSRYFSKA</sequence>
<comment type="caution">
    <text evidence="1">The sequence shown here is derived from an EMBL/GenBank/DDBJ whole genome shotgun (WGS) entry which is preliminary data.</text>
</comment>
<gene>
    <name evidence="1" type="ORF">QPX54_05580</name>
</gene>
<evidence type="ECO:0000313" key="1">
    <source>
        <dbReference type="EMBL" id="MDK4325987.1"/>
    </source>
</evidence>
<name>A0AAP4F6E9_9CORY</name>
<evidence type="ECO:0000313" key="2">
    <source>
        <dbReference type="Proteomes" id="UP001226160"/>
    </source>
</evidence>
<accession>A0AAP4F6E9</accession>